<organism evidence="2">
    <name type="scientific">uncultured Caudovirales phage</name>
    <dbReference type="NCBI Taxonomy" id="2100421"/>
    <lineage>
        <taxon>Viruses</taxon>
        <taxon>Duplodnaviria</taxon>
        <taxon>Heunggongvirae</taxon>
        <taxon>Uroviricota</taxon>
        <taxon>Caudoviricetes</taxon>
        <taxon>Peduoviridae</taxon>
        <taxon>Maltschvirus</taxon>
        <taxon>Maltschvirus maltsch</taxon>
    </lineage>
</organism>
<protein>
    <submittedName>
        <fullName evidence="2">Uncharacterized protein</fullName>
    </submittedName>
</protein>
<evidence type="ECO:0000256" key="1">
    <source>
        <dbReference type="SAM" id="Phobius"/>
    </source>
</evidence>
<accession>A0A6J5MBE2</accession>
<evidence type="ECO:0000313" key="2">
    <source>
        <dbReference type="EMBL" id="CAB4143057.1"/>
    </source>
</evidence>
<keyword evidence="1" id="KW-0472">Membrane</keyword>
<sequence>MNESQLIALFILIALCMGIGFWAGYMCGVRSEIESQLKEKE</sequence>
<name>A0A6J5MBE2_9CAUD</name>
<proteinExistence type="predicted"/>
<keyword evidence="1" id="KW-0812">Transmembrane</keyword>
<feature type="transmembrane region" description="Helical" evidence="1">
    <location>
        <begin position="6"/>
        <end position="28"/>
    </location>
</feature>
<keyword evidence="1" id="KW-1133">Transmembrane helix</keyword>
<dbReference type="EMBL" id="LR796416">
    <property type="protein sequence ID" value="CAB4143057.1"/>
    <property type="molecule type" value="Genomic_DNA"/>
</dbReference>
<gene>
    <name evidence="2" type="ORF">UFOVP435_53</name>
</gene>
<reference evidence="2" key="1">
    <citation type="submission" date="2020-04" db="EMBL/GenBank/DDBJ databases">
        <authorList>
            <person name="Chiriac C."/>
            <person name="Salcher M."/>
            <person name="Ghai R."/>
            <person name="Kavagutti S V."/>
        </authorList>
    </citation>
    <scope>NUCLEOTIDE SEQUENCE</scope>
</reference>